<name>A0ABZ0HSK8_9HYPH</name>
<dbReference type="Proteomes" id="UP001626536">
    <property type="component" value="Chromosome"/>
</dbReference>
<protein>
    <submittedName>
        <fullName evidence="1">Uncharacterized protein</fullName>
    </submittedName>
</protein>
<evidence type="ECO:0000313" key="2">
    <source>
        <dbReference type="Proteomes" id="UP001626536"/>
    </source>
</evidence>
<evidence type="ECO:0000313" key="1">
    <source>
        <dbReference type="EMBL" id="WOJ89528.1"/>
    </source>
</evidence>
<reference evidence="1 2" key="1">
    <citation type="submission" date="2023-10" db="EMBL/GenBank/DDBJ databases">
        <title>Novel methanotroph of the genus Methylocapsa from a subarctic wetland.</title>
        <authorList>
            <person name="Belova S.E."/>
            <person name="Oshkin I.Y."/>
            <person name="Miroshnikov K."/>
            <person name="Dedysh S.N."/>
        </authorList>
    </citation>
    <scope>NUCLEOTIDE SEQUENCE [LARGE SCALE GENOMIC DNA]</scope>
    <source>
        <strain evidence="1 2">RX1</strain>
    </source>
</reference>
<sequence length="72" mass="8051">MNEMLKRGGACGSLLVQSKFETPQLGLFVERSVHAQLGVRLRKAYELPASNTEPPAIRALLRQIEAKFDGRR</sequence>
<dbReference type="RefSeq" id="WP_407338976.1">
    <property type="nucleotide sequence ID" value="NZ_CP136862.1"/>
</dbReference>
<dbReference type="EMBL" id="CP136862">
    <property type="protein sequence ID" value="WOJ89528.1"/>
    <property type="molecule type" value="Genomic_DNA"/>
</dbReference>
<keyword evidence="2" id="KW-1185">Reference proteome</keyword>
<proteinExistence type="predicted"/>
<gene>
    <name evidence="1" type="ORF">RZS28_17350</name>
</gene>
<accession>A0ABZ0HSK8</accession>
<organism evidence="1 2">
    <name type="scientific">Methylocapsa polymorpha</name>
    <dbReference type="NCBI Taxonomy" id="3080828"/>
    <lineage>
        <taxon>Bacteria</taxon>
        <taxon>Pseudomonadati</taxon>
        <taxon>Pseudomonadota</taxon>
        <taxon>Alphaproteobacteria</taxon>
        <taxon>Hyphomicrobiales</taxon>
        <taxon>Beijerinckiaceae</taxon>
        <taxon>Methylocapsa</taxon>
    </lineage>
</organism>